<dbReference type="GO" id="GO:0032259">
    <property type="term" value="P:methylation"/>
    <property type="evidence" value="ECO:0007669"/>
    <property type="project" value="UniProtKB-KW"/>
</dbReference>
<evidence type="ECO:0000256" key="1">
    <source>
        <dbReference type="ARBA" id="ARBA00022603"/>
    </source>
</evidence>
<dbReference type="PANTHER" id="PTHR43861">
    <property type="entry name" value="TRANS-ACONITATE 2-METHYLTRANSFERASE-RELATED"/>
    <property type="match status" value="1"/>
</dbReference>
<reference evidence="5" key="1">
    <citation type="journal article" date="2017" name="Genome Biol.">
        <title>Comparative genomics reveals high biological diversity and specific adaptations in the industrially and medically important fungal genus Aspergillus.</title>
        <authorList>
            <person name="de Vries R.P."/>
            <person name="Riley R."/>
            <person name="Wiebenga A."/>
            <person name="Aguilar-Osorio G."/>
            <person name="Amillis S."/>
            <person name="Uchima C.A."/>
            <person name="Anderluh G."/>
            <person name="Asadollahi M."/>
            <person name="Askin M."/>
            <person name="Barry K."/>
            <person name="Battaglia E."/>
            <person name="Bayram O."/>
            <person name="Benocci T."/>
            <person name="Braus-Stromeyer S.A."/>
            <person name="Caldana C."/>
            <person name="Canovas D."/>
            <person name="Cerqueira G.C."/>
            <person name="Chen F."/>
            <person name="Chen W."/>
            <person name="Choi C."/>
            <person name="Clum A."/>
            <person name="Dos Santos R.A."/>
            <person name="Damasio A.R."/>
            <person name="Diallinas G."/>
            <person name="Emri T."/>
            <person name="Fekete E."/>
            <person name="Flipphi M."/>
            <person name="Freyberg S."/>
            <person name="Gallo A."/>
            <person name="Gournas C."/>
            <person name="Habgood R."/>
            <person name="Hainaut M."/>
            <person name="Harispe M.L."/>
            <person name="Henrissat B."/>
            <person name="Hilden K.S."/>
            <person name="Hope R."/>
            <person name="Hossain A."/>
            <person name="Karabika E."/>
            <person name="Karaffa L."/>
            <person name="Karanyi Z."/>
            <person name="Krasevec N."/>
            <person name="Kuo A."/>
            <person name="Kusch H."/>
            <person name="LaButti K."/>
            <person name="Lagendijk E.L."/>
            <person name="Lapidus A."/>
            <person name="Levasseur A."/>
            <person name="Lindquist E."/>
            <person name="Lipzen A."/>
            <person name="Logrieco A.F."/>
            <person name="MacCabe A."/>
            <person name="Maekelae M.R."/>
            <person name="Malavazi I."/>
            <person name="Melin P."/>
            <person name="Meyer V."/>
            <person name="Mielnichuk N."/>
            <person name="Miskei M."/>
            <person name="Molnar A.P."/>
            <person name="Mule G."/>
            <person name="Ngan C.Y."/>
            <person name="Orejas M."/>
            <person name="Orosz E."/>
            <person name="Ouedraogo J.P."/>
            <person name="Overkamp K.M."/>
            <person name="Park H.-S."/>
            <person name="Perrone G."/>
            <person name="Piumi F."/>
            <person name="Punt P.J."/>
            <person name="Ram A.F."/>
            <person name="Ramon A."/>
            <person name="Rauscher S."/>
            <person name="Record E."/>
            <person name="Riano-Pachon D.M."/>
            <person name="Robert V."/>
            <person name="Roehrig J."/>
            <person name="Ruller R."/>
            <person name="Salamov A."/>
            <person name="Salih N.S."/>
            <person name="Samson R.A."/>
            <person name="Sandor E."/>
            <person name="Sanguinetti M."/>
            <person name="Schuetze T."/>
            <person name="Sepcic K."/>
            <person name="Shelest E."/>
            <person name="Sherlock G."/>
            <person name="Sophianopoulou V."/>
            <person name="Squina F.M."/>
            <person name="Sun H."/>
            <person name="Susca A."/>
            <person name="Todd R.B."/>
            <person name="Tsang A."/>
            <person name="Unkles S.E."/>
            <person name="van de Wiele N."/>
            <person name="van Rossen-Uffink D."/>
            <person name="Oliveira J.V."/>
            <person name="Vesth T.C."/>
            <person name="Visser J."/>
            <person name="Yu J.-H."/>
            <person name="Zhou M."/>
            <person name="Andersen M.R."/>
            <person name="Archer D.B."/>
            <person name="Baker S.E."/>
            <person name="Benoit I."/>
            <person name="Brakhage A.A."/>
            <person name="Braus G.H."/>
            <person name="Fischer R."/>
            <person name="Frisvad J.C."/>
            <person name="Goldman G.H."/>
            <person name="Houbraken J."/>
            <person name="Oakley B."/>
            <person name="Pocsi I."/>
            <person name="Scazzocchio C."/>
            <person name="Seiboth B."/>
            <person name="vanKuyk P.A."/>
            <person name="Wortman J."/>
            <person name="Dyer P.S."/>
            <person name="Grigoriev I.V."/>
        </authorList>
    </citation>
    <scope>NUCLEOTIDE SEQUENCE [LARGE SCALE GENOMIC DNA]</scope>
    <source>
        <strain evidence="5">DTO 134E9</strain>
    </source>
</reference>
<dbReference type="CDD" id="cd02440">
    <property type="entry name" value="AdoMet_MTases"/>
    <property type="match status" value="1"/>
</dbReference>
<keyword evidence="5" id="KW-1185">Reference proteome</keyword>
<dbReference type="Gene3D" id="3.40.50.150">
    <property type="entry name" value="Vaccinia Virus protein VP39"/>
    <property type="match status" value="1"/>
</dbReference>
<dbReference type="RefSeq" id="XP_040684911.1">
    <property type="nucleotide sequence ID" value="XM_040831485.1"/>
</dbReference>
<evidence type="ECO:0000313" key="4">
    <source>
        <dbReference type="EMBL" id="OJJ31234.1"/>
    </source>
</evidence>
<name>A0A1L9R8K7_ASPWE</name>
<keyword evidence="1" id="KW-0489">Methyltransferase</keyword>
<feature type="domain" description="Methyltransferase" evidence="3">
    <location>
        <begin position="43"/>
        <end position="141"/>
    </location>
</feature>
<organism evidence="4 5">
    <name type="scientific">Aspergillus wentii DTO 134E9</name>
    <dbReference type="NCBI Taxonomy" id="1073089"/>
    <lineage>
        <taxon>Eukaryota</taxon>
        <taxon>Fungi</taxon>
        <taxon>Dikarya</taxon>
        <taxon>Ascomycota</taxon>
        <taxon>Pezizomycotina</taxon>
        <taxon>Eurotiomycetes</taxon>
        <taxon>Eurotiomycetidae</taxon>
        <taxon>Eurotiales</taxon>
        <taxon>Aspergillaceae</taxon>
        <taxon>Aspergillus</taxon>
        <taxon>Aspergillus subgen. Cremei</taxon>
    </lineage>
</organism>
<keyword evidence="2" id="KW-0808">Transferase</keyword>
<dbReference type="AlphaFoldDB" id="A0A1L9R8K7"/>
<accession>A0A1L9R8K7</accession>
<proteinExistence type="predicted"/>
<gene>
    <name evidence="4" type="ORF">ASPWEDRAFT_176324</name>
</gene>
<protein>
    <recommendedName>
        <fullName evidence="3">Methyltransferase domain-containing protein</fullName>
    </recommendedName>
</protein>
<dbReference type="OrthoDB" id="66144at2759"/>
<sequence>MTSNNQQSENPWTPEAYSASASFVPQLTQTLLKYLDPQPTDKVLDIGCGDGIFTGNFLPAVQSVLGIDSSPAMIEAATRDYGGPKAEFRIVDCRFLGQETAIADGTWDKVISNAALHWILRDESTRMSTLRGIYSSVKPGGTYVFEMGGHGCIAEVMTAVFYALVYQGVSPEKVREANPWFFPSDVWMKDALEKVGFQVDKIETEYRPTKLTAGAGGGLAGWVRLMGSQLLGVLPPEKREAAIEQICDVLQTAVTRIEDGSQWLGYVRLRGIAKRV</sequence>
<evidence type="ECO:0000256" key="2">
    <source>
        <dbReference type="ARBA" id="ARBA00022679"/>
    </source>
</evidence>
<evidence type="ECO:0000259" key="3">
    <source>
        <dbReference type="Pfam" id="PF13649"/>
    </source>
</evidence>
<dbReference type="Proteomes" id="UP000184383">
    <property type="component" value="Unassembled WGS sequence"/>
</dbReference>
<dbReference type="Pfam" id="PF13649">
    <property type="entry name" value="Methyltransf_25"/>
    <property type="match status" value="1"/>
</dbReference>
<dbReference type="VEuPathDB" id="FungiDB:ASPWEDRAFT_176324"/>
<dbReference type="EMBL" id="KV878216">
    <property type="protein sequence ID" value="OJJ31234.1"/>
    <property type="molecule type" value="Genomic_DNA"/>
</dbReference>
<evidence type="ECO:0000313" key="5">
    <source>
        <dbReference type="Proteomes" id="UP000184383"/>
    </source>
</evidence>
<dbReference type="GeneID" id="63747333"/>
<dbReference type="PANTHER" id="PTHR43861:SF1">
    <property type="entry name" value="TRANS-ACONITATE 2-METHYLTRANSFERASE"/>
    <property type="match status" value="1"/>
</dbReference>
<dbReference type="InterPro" id="IPR029063">
    <property type="entry name" value="SAM-dependent_MTases_sf"/>
</dbReference>
<dbReference type="InterPro" id="IPR041698">
    <property type="entry name" value="Methyltransf_25"/>
</dbReference>
<dbReference type="SUPFAM" id="SSF53335">
    <property type="entry name" value="S-adenosyl-L-methionine-dependent methyltransferases"/>
    <property type="match status" value="1"/>
</dbReference>
<dbReference type="GO" id="GO:0008168">
    <property type="term" value="F:methyltransferase activity"/>
    <property type="evidence" value="ECO:0007669"/>
    <property type="project" value="UniProtKB-KW"/>
</dbReference>